<feature type="transmembrane region" description="Helical" evidence="9">
    <location>
        <begin position="324"/>
        <end position="348"/>
    </location>
</feature>
<dbReference type="Pfam" id="PF00083">
    <property type="entry name" value="Sugar_tr"/>
    <property type="match status" value="1"/>
</dbReference>
<dbReference type="Proteomes" id="UP001148614">
    <property type="component" value="Unassembled WGS sequence"/>
</dbReference>
<dbReference type="InterPro" id="IPR003663">
    <property type="entry name" value="Sugar/inositol_transpt"/>
</dbReference>
<dbReference type="InterPro" id="IPR005829">
    <property type="entry name" value="Sugar_transporter_CS"/>
</dbReference>
<dbReference type="InterPro" id="IPR036259">
    <property type="entry name" value="MFS_trans_sf"/>
</dbReference>
<dbReference type="FunFam" id="1.20.1250.20:FF:000026">
    <property type="entry name" value="MFS quinate transporter QutD"/>
    <property type="match status" value="1"/>
</dbReference>
<evidence type="ECO:0000256" key="7">
    <source>
        <dbReference type="ARBA" id="ARBA00023180"/>
    </source>
</evidence>
<dbReference type="CDD" id="cd17356">
    <property type="entry name" value="MFS_HXT"/>
    <property type="match status" value="1"/>
</dbReference>
<accession>A0A9W8TKD9</accession>
<dbReference type="GO" id="GO:0005351">
    <property type="term" value="F:carbohydrate:proton symporter activity"/>
    <property type="evidence" value="ECO:0007669"/>
    <property type="project" value="TreeGrafter"/>
</dbReference>
<name>A0A9W8TKD9_9PEZI</name>
<dbReference type="NCBIfam" id="TIGR00879">
    <property type="entry name" value="SP"/>
    <property type="match status" value="1"/>
</dbReference>
<dbReference type="PROSITE" id="PS00216">
    <property type="entry name" value="SUGAR_TRANSPORT_1"/>
    <property type="match status" value="1"/>
</dbReference>
<dbReference type="VEuPathDB" id="FungiDB:F4678DRAFT_478154"/>
<dbReference type="AlphaFoldDB" id="A0A9W8TKD9"/>
<dbReference type="GO" id="GO:0016020">
    <property type="term" value="C:membrane"/>
    <property type="evidence" value="ECO:0007669"/>
    <property type="project" value="UniProtKB-SubCell"/>
</dbReference>
<keyword evidence="12" id="KW-1185">Reference proteome</keyword>
<feature type="domain" description="Major facilitator superfamily (MFS) profile" evidence="10">
    <location>
        <begin position="13"/>
        <end position="461"/>
    </location>
</feature>
<keyword evidence="7" id="KW-0325">Glycoprotein</keyword>
<dbReference type="PROSITE" id="PS00217">
    <property type="entry name" value="SUGAR_TRANSPORT_2"/>
    <property type="match status" value="1"/>
</dbReference>
<reference evidence="11" key="1">
    <citation type="submission" date="2022-07" db="EMBL/GenBank/DDBJ databases">
        <title>Genome Sequence of Xylaria arbuscula.</title>
        <authorList>
            <person name="Buettner E."/>
        </authorList>
    </citation>
    <scope>NUCLEOTIDE SEQUENCE</scope>
    <source>
        <strain evidence="11">VT107</strain>
    </source>
</reference>
<dbReference type="InterPro" id="IPR020846">
    <property type="entry name" value="MFS_dom"/>
</dbReference>
<dbReference type="PRINTS" id="PR00171">
    <property type="entry name" value="SUGRTRNSPORT"/>
</dbReference>
<evidence type="ECO:0000256" key="4">
    <source>
        <dbReference type="ARBA" id="ARBA00022692"/>
    </source>
</evidence>
<dbReference type="EMBL" id="JANPWZ010001617">
    <property type="protein sequence ID" value="KAJ3564433.1"/>
    <property type="molecule type" value="Genomic_DNA"/>
</dbReference>
<dbReference type="InterPro" id="IPR050360">
    <property type="entry name" value="MFS_Sugar_Transporters"/>
</dbReference>
<feature type="transmembrane region" description="Helical" evidence="9">
    <location>
        <begin position="296"/>
        <end position="317"/>
    </location>
</feature>
<feature type="transmembrane region" description="Helical" evidence="9">
    <location>
        <begin position="49"/>
        <end position="70"/>
    </location>
</feature>
<feature type="transmembrane region" description="Helical" evidence="9">
    <location>
        <begin position="175"/>
        <end position="192"/>
    </location>
</feature>
<comment type="caution">
    <text evidence="11">The sequence shown here is derived from an EMBL/GenBank/DDBJ whole genome shotgun (WGS) entry which is preliminary data.</text>
</comment>
<dbReference type="Gene3D" id="1.20.1250.20">
    <property type="entry name" value="MFS general substrate transporter like domains"/>
    <property type="match status" value="1"/>
</dbReference>
<comment type="similarity">
    <text evidence="2 8">Belongs to the major facilitator superfamily. Sugar transporter (TC 2.A.1.1) family.</text>
</comment>
<feature type="transmembrane region" description="Helical" evidence="9">
    <location>
        <begin position="150"/>
        <end position="169"/>
    </location>
</feature>
<comment type="subcellular location">
    <subcellularLocation>
        <location evidence="1">Membrane</location>
        <topology evidence="1">Multi-pass membrane protein</topology>
    </subcellularLocation>
</comment>
<evidence type="ECO:0000256" key="6">
    <source>
        <dbReference type="ARBA" id="ARBA00023136"/>
    </source>
</evidence>
<dbReference type="PANTHER" id="PTHR48022:SF47">
    <property type="entry name" value="MAJOR FACILITATOR SUPERFAMILY (MFS) PROFILE DOMAIN-CONTAINING PROTEIN"/>
    <property type="match status" value="1"/>
</dbReference>
<feature type="transmembrane region" description="Helical" evidence="9">
    <location>
        <begin position="368"/>
        <end position="396"/>
    </location>
</feature>
<evidence type="ECO:0000256" key="5">
    <source>
        <dbReference type="ARBA" id="ARBA00022989"/>
    </source>
</evidence>
<feature type="transmembrane region" description="Helical" evidence="9">
    <location>
        <begin position="12"/>
        <end position="37"/>
    </location>
</feature>
<evidence type="ECO:0000313" key="11">
    <source>
        <dbReference type="EMBL" id="KAJ3564433.1"/>
    </source>
</evidence>
<keyword evidence="4 9" id="KW-0812">Transmembrane</keyword>
<evidence type="ECO:0000259" key="10">
    <source>
        <dbReference type="PROSITE" id="PS50850"/>
    </source>
</evidence>
<sequence>MAKLPKITNTYFVALIATVGGMLFGFDISSIAAIVITPQYIEYFHNPSGLIQGAIGSALAAGSVVGSLMAGPISDKIGRRDSIMLACFWWLIGTAVQVSTNGVGSLIAGRVLNGVCVGITSSQVPVYLAEIAKRESRGRIIIIQQLAIEWGIFIMYFASYGCGFIAGPASFRTAWGLQFIPAVLLMIGLPFLPRSPRWLAKVGREEEAIQTLADIQAGGNKDDALVIAEWREIYTVLVAERESVRGWRKFISNGMWKRTLAGMSVQAWQQLSGANVIVYYLTYVFLIAGLQGNINLIASGIQYALFIVFTSIMFFFIDRTGRRTLLILGGIGMGISHFVIGGVLGGFSESVPGGVGGNANVTFKVSGAASHTVIAFSYLLIIIYALTLAPVAWIYAAEVWSLGTRATGMSLAAVANWLFNFALGLFTPPAFQNIQYKIFIIFGVLCFGSAIQTFLTYPETCGKTIEEVEELFAKGAPAAWKTRKGGSRLEAEVRAVLERKQAGEAVHAEVPVHQADNEKGVSLDDSKEAKETLNYTSGEGATGNWDTNSGALQLKMLAMTGPLRTLWAPDDAPLCDELEKLLMATVAERLTTDLGNTMTNLEESSMCKRTFEVYHHRLEPTPMASHKRIAASGVARKKS</sequence>
<dbReference type="InterPro" id="IPR005828">
    <property type="entry name" value="MFS_sugar_transport-like"/>
</dbReference>
<proteinExistence type="inferred from homology"/>
<keyword evidence="5 9" id="KW-1133">Transmembrane helix</keyword>
<evidence type="ECO:0000256" key="1">
    <source>
        <dbReference type="ARBA" id="ARBA00004141"/>
    </source>
</evidence>
<feature type="transmembrane region" description="Helical" evidence="9">
    <location>
        <begin position="438"/>
        <end position="457"/>
    </location>
</feature>
<dbReference type="PANTHER" id="PTHR48022">
    <property type="entry name" value="PLASTIDIC GLUCOSE TRANSPORTER 4"/>
    <property type="match status" value="1"/>
</dbReference>
<evidence type="ECO:0000256" key="2">
    <source>
        <dbReference type="ARBA" id="ARBA00010992"/>
    </source>
</evidence>
<dbReference type="PROSITE" id="PS50850">
    <property type="entry name" value="MFS"/>
    <property type="match status" value="1"/>
</dbReference>
<evidence type="ECO:0000256" key="9">
    <source>
        <dbReference type="SAM" id="Phobius"/>
    </source>
</evidence>
<evidence type="ECO:0000313" key="12">
    <source>
        <dbReference type="Proteomes" id="UP001148614"/>
    </source>
</evidence>
<feature type="transmembrane region" description="Helical" evidence="9">
    <location>
        <begin position="408"/>
        <end position="426"/>
    </location>
</feature>
<evidence type="ECO:0000256" key="8">
    <source>
        <dbReference type="RuleBase" id="RU003346"/>
    </source>
</evidence>
<feature type="transmembrane region" description="Helical" evidence="9">
    <location>
        <begin position="271"/>
        <end position="290"/>
    </location>
</feature>
<keyword evidence="3 8" id="KW-0813">Transport</keyword>
<gene>
    <name evidence="11" type="ORF">NPX13_g7847</name>
</gene>
<keyword evidence="6 9" id="KW-0472">Membrane</keyword>
<organism evidence="11 12">
    <name type="scientific">Xylaria arbuscula</name>
    <dbReference type="NCBI Taxonomy" id="114810"/>
    <lineage>
        <taxon>Eukaryota</taxon>
        <taxon>Fungi</taxon>
        <taxon>Dikarya</taxon>
        <taxon>Ascomycota</taxon>
        <taxon>Pezizomycotina</taxon>
        <taxon>Sordariomycetes</taxon>
        <taxon>Xylariomycetidae</taxon>
        <taxon>Xylariales</taxon>
        <taxon>Xylariaceae</taxon>
        <taxon>Xylaria</taxon>
    </lineage>
</organism>
<protein>
    <recommendedName>
        <fullName evidence="10">Major facilitator superfamily (MFS) profile domain-containing protein</fullName>
    </recommendedName>
</protein>
<dbReference type="SUPFAM" id="SSF103473">
    <property type="entry name" value="MFS general substrate transporter"/>
    <property type="match status" value="1"/>
</dbReference>
<evidence type="ECO:0000256" key="3">
    <source>
        <dbReference type="ARBA" id="ARBA00022448"/>
    </source>
</evidence>